<evidence type="ECO:0000256" key="1">
    <source>
        <dbReference type="SAM" id="Phobius"/>
    </source>
</evidence>
<dbReference type="InterPro" id="IPR001870">
    <property type="entry name" value="B30.2/SPRY"/>
</dbReference>
<dbReference type="SUPFAM" id="SSF49899">
    <property type="entry name" value="Concanavalin A-like lectins/glucanases"/>
    <property type="match status" value="1"/>
</dbReference>
<evidence type="ECO:0000313" key="4">
    <source>
        <dbReference type="Proteomes" id="UP001378960"/>
    </source>
</evidence>
<keyword evidence="1" id="KW-0812">Transmembrane</keyword>
<organism evidence="3 4">
    <name type="scientific">Pichia kluyveri</name>
    <name type="common">Yeast</name>
    <dbReference type="NCBI Taxonomy" id="36015"/>
    <lineage>
        <taxon>Eukaryota</taxon>
        <taxon>Fungi</taxon>
        <taxon>Dikarya</taxon>
        <taxon>Ascomycota</taxon>
        <taxon>Saccharomycotina</taxon>
        <taxon>Pichiomycetes</taxon>
        <taxon>Pichiales</taxon>
        <taxon>Pichiaceae</taxon>
        <taxon>Pichia</taxon>
    </lineage>
</organism>
<evidence type="ECO:0000259" key="2">
    <source>
        <dbReference type="PROSITE" id="PS50188"/>
    </source>
</evidence>
<accession>A0AAV5R9F3</accession>
<dbReference type="SMART" id="SM00449">
    <property type="entry name" value="SPRY"/>
    <property type="match status" value="1"/>
</dbReference>
<feature type="transmembrane region" description="Helical" evidence="1">
    <location>
        <begin position="39"/>
        <end position="62"/>
    </location>
</feature>
<dbReference type="InterPro" id="IPR003877">
    <property type="entry name" value="SPRY_dom"/>
</dbReference>
<keyword evidence="1" id="KW-0472">Membrane</keyword>
<name>A0AAV5R9F3_PICKL</name>
<dbReference type="EMBL" id="BTGB01000009">
    <property type="protein sequence ID" value="GMM48189.1"/>
    <property type="molecule type" value="Genomic_DNA"/>
</dbReference>
<dbReference type="Proteomes" id="UP001378960">
    <property type="component" value="Unassembled WGS sequence"/>
</dbReference>
<protein>
    <submittedName>
        <fullName evidence="3">Ear1 protein</fullName>
    </submittedName>
</protein>
<dbReference type="Gene3D" id="2.60.120.920">
    <property type="match status" value="1"/>
</dbReference>
<keyword evidence="4" id="KW-1185">Reference proteome</keyword>
<sequence length="423" mass="48551">MPYLANSDADIVQFKSLSDDINEARFTINKDTKEPEDPLLSFLFVSVSFLIIPLLFLVVLLVQKCCCSPSDELSDNHNDEANLLYSEMEEAENDTTALTVLSPDDQEIYFQAKEYIKLNGFAKLNLANWQLDMIKEKGVHAWEFIETQENRHSITIENKTEITFKTKNIPISIQSNLPIPNTKDVYYIEFKIFQIPEEFKNNTLISLGLSTYPYPSFILPGRYIHSVAYDSVGDRRHNYPFPLTEFKLGYNAFPQLEKGDVVGIGFRRQTRVVFFTRNGKKLSESKVGGHVRMPKNVQLFPTIGSINPCRVDVNFGQMGYVFIEANVKKWALGPLRGEQMPPPLYQRFNNDVLLDASDFEDIELPEFEEVVKNNELNQPAEFTDDELDADEVTLRTLEVPPNYDHLIEDDIREAMEDSLEDIS</sequence>
<feature type="domain" description="B30.2/SPRY" evidence="2">
    <location>
        <begin position="121"/>
        <end position="320"/>
    </location>
</feature>
<reference evidence="3 4" key="1">
    <citation type="journal article" date="2023" name="Elife">
        <title>Identification of key yeast species and microbe-microbe interactions impacting larval growth of Drosophila in the wild.</title>
        <authorList>
            <person name="Mure A."/>
            <person name="Sugiura Y."/>
            <person name="Maeda R."/>
            <person name="Honda K."/>
            <person name="Sakurai N."/>
            <person name="Takahashi Y."/>
            <person name="Watada M."/>
            <person name="Katoh T."/>
            <person name="Gotoh A."/>
            <person name="Gotoh Y."/>
            <person name="Taniguchi I."/>
            <person name="Nakamura K."/>
            <person name="Hayashi T."/>
            <person name="Katayama T."/>
            <person name="Uemura T."/>
            <person name="Hattori Y."/>
        </authorList>
    </citation>
    <scope>NUCLEOTIDE SEQUENCE [LARGE SCALE GENOMIC DNA]</scope>
    <source>
        <strain evidence="3 4">PK-24</strain>
    </source>
</reference>
<evidence type="ECO:0000313" key="3">
    <source>
        <dbReference type="EMBL" id="GMM48189.1"/>
    </source>
</evidence>
<dbReference type="Pfam" id="PF00622">
    <property type="entry name" value="SPRY"/>
    <property type="match status" value="1"/>
</dbReference>
<keyword evidence="1" id="KW-1133">Transmembrane helix</keyword>
<dbReference type="PROSITE" id="PS50188">
    <property type="entry name" value="B302_SPRY"/>
    <property type="match status" value="1"/>
</dbReference>
<dbReference type="InterPro" id="IPR043136">
    <property type="entry name" value="B30.2/SPRY_sf"/>
</dbReference>
<gene>
    <name evidence="3" type="ORF">DAPK24_047870</name>
</gene>
<comment type="caution">
    <text evidence="3">The sequence shown here is derived from an EMBL/GenBank/DDBJ whole genome shotgun (WGS) entry which is preliminary data.</text>
</comment>
<dbReference type="AlphaFoldDB" id="A0AAV5R9F3"/>
<dbReference type="InterPro" id="IPR013320">
    <property type="entry name" value="ConA-like_dom_sf"/>
</dbReference>
<proteinExistence type="predicted"/>